<dbReference type="PANTHER" id="PTHR12154">
    <property type="entry name" value="GLYCOSYL TRANSFERASE-RELATED"/>
    <property type="match status" value="1"/>
</dbReference>
<gene>
    <name evidence="7" type="primary">pssD</name>
    <name evidence="7" type="ORF">AAK873_00500</name>
</gene>
<evidence type="ECO:0000256" key="3">
    <source>
        <dbReference type="ARBA" id="ARBA00022824"/>
    </source>
</evidence>
<name>A0ABV4CRT8_9BACT</name>
<dbReference type="RefSeq" id="WP_369863037.1">
    <property type="nucleotide sequence ID" value="NZ_JBCLPP010000001.1"/>
</dbReference>
<comment type="subcellular location">
    <subcellularLocation>
        <location evidence="1">Endoplasmic reticulum membrane</location>
        <topology evidence="1">Single-pass membrane protein</topology>
    </subcellularLocation>
</comment>
<evidence type="ECO:0000256" key="6">
    <source>
        <dbReference type="SAM" id="Phobius"/>
    </source>
</evidence>
<organism evidence="7 8">
    <name type="scientific">Heminiphilus faecis</name>
    <dbReference type="NCBI Taxonomy" id="2601703"/>
    <lineage>
        <taxon>Bacteria</taxon>
        <taxon>Pseudomonadati</taxon>
        <taxon>Bacteroidota</taxon>
        <taxon>Bacteroidia</taxon>
        <taxon>Bacteroidales</taxon>
        <taxon>Muribaculaceae</taxon>
        <taxon>Heminiphilus</taxon>
    </lineage>
</organism>
<keyword evidence="2 6" id="KW-0812">Transmembrane</keyword>
<dbReference type="SUPFAM" id="SSF53756">
    <property type="entry name" value="UDP-Glycosyltransferase/glycogen phosphorylase"/>
    <property type="match status" value="1"/>
</dbReference>
<dbReference type="NCBIfam" id="NF041549">
    <property type="entry name" value="PssD"/>
    <property type="match status" value="1"/>
</dbReference>
<evidence type="ECO:0000256" key="1">
    <source>
        <dbReference type="ARBA" id="ARBA00004389"/>
    </source>
</evidence>
<protein>
    <submittedName>
        <fullName evidence="7">PssD/Cps14F family polysaccharide biosynthesis glycosyltransferase</fullName>
    </submittedName>
</protein>
<keyword evidence="8" id="KW-1185">Reference proteome</keyword>
<evidence type="ECO:0000256" key="5">
    <source>
        <dbReference type="ARBA" id="ARBA00023136"/>
    </source>
</evidence>
<dbReference type="Gene3D" id="3.40.50.2000">
    <property type="entry name" value="Glycogen Phosphorylase B"/>
    <property type="match status" value="1"/>
</dbReference>
<reference evidence="7 8" key="1">
    <citation type="submission" date="2024-03" db="EMBL/GenBank/DDBJ databases">
        <title>Mouse gut bacterial collection (mGBC) of GemPharmatech.</title>
        <authorList>
            <person name="He Y."/>
            <person name="Dong L."/>
            <person name="Wu D."/>
            <person name="Gao X."/>
            <person name="Lin Z."/>
        </authorList>
    </citation>
    <scope>NUCLEOTIDE SEQUENCE [LARGE SCALE GENOMIC DNA]</scope>
    <source>
        <strain evidence="7 8">54-13</strain>
    </source>
</reference>
<accession>A0ABV4CRT8</accession>
<evidence type="ECO:0000313" key="8">
    <source>
        <dbReference type="Proteomes" id="UP001565200"/>
    </source>
</evidence>
<dbReference type="InterPro" id="IPR013969">
    <property type="entry name" value="Oligosacch_biosynth_Alg14"/>
</dbReference>
<dbReference type="Pfam" id="PF08660">
    <property type="entry name" value="Alg14"/>
    <property type="match status" value="1"/>
</dbReference>
<evidence type="ECO:0000256" key="4">
    <source>
        <dbReference type="ARBA" id="ARBA00022989"/>
    </source>
</evidence>
<keyword evidence="4 6" id="KW-1133">Transmembrane helix</keyword>
<evidence type="ECO:0000256" key="2">
    <source>
        <dbReference type="ARBA" id="ARBA00022692"/>
    </source>
</evidence>
<proteinExistence type="predicted"/>
<keyword evidence="3" id="KW-0256">Endoplasmic reticulum</keyword>
<sequence>MKRQKRIIFIASSGGHLTQLLQLNPLFEEYNSFLITEKDKSTSDLEERFKDIKLYYLPETRKNNFIKYFLGNLYSLLLSIKYFIEIKPDFIISTGAGISVYISYLAKIFGKKIIFIETYAALKGKSGAGKLIYPIANQFYVQWEFMKKLYPNAIFNGTLY</sequence>
<evidence type="ECO:0000313" key="7">
    <source>
        <dbReference type="EMBL" id="MEY8244091.1"/>
    </source>
</evidence>
<comment type="caution">
    <text evidence="7">The sequence shown here is derived from an EMBL/GenBank/DDBJ whole genome shotgun (WGS) entry which is preliminary data.</text>
</comment>
<feature type="transmembrane region" description="Helical" evidence="6">
    <location>
        <begin position="65"/>
        <end position="84"/>
    </location>
</feature>
<dbReference type="EMBL" id="JBCLPP010000001">
    <property type="protein sequence ID" value="MEY8244091.1"/>
    <property type="molecule type" value="Genomic_DNA"/>
</dbReference>
<dbReference type="PANTHER" id="PTHR12154:SF4">
    <property type="entry name" value="UDP-N-ACETYLGLUCOSAMINE TRANSFERASE SUBUNIT ALG14 HOMOLOG"/>
    <property type="match status" value="1"/>
</dbReference>
<dbReference type="Proteomes" id="UP001565200">
    <property type="component" value="Unassembled WGS sequence"/>
</dbReference>
<keyword evidence="5 6" id="KW-0472">Membrane</keyword>
<feature type="transmembrane region" description="Helical" evidence="6">
    <location>
        <begin position="90"/>
        <end position="109"/>
    </location>
</feature>